<dbReference type="InterPro" id="IPR036034">
    <property type="entry name" value="PDZ_sf"/>
</dbReference>
<evidence type="ECO:0000313" key="3">
    <source>
        <dbReference type="Proteomes" id="UP000694865"/>
    </source>
</evidence>
<feature type="region of interest" description="Disordered" evidence="1">
    <location>
        <begin position="152"/>
        <end position="237"/>
    </location>
</feature>
<keyword evidence="3" id="KW-1185">Reference proteome</keyword>
<feature type="region of interest" description="Disordered" evidence="1">
    <location>
        <begin position="348"/>
        <end position="432"/>
    </location>
</feature>
<dbReference type="PANTHER" id="PTHR23119">
    <property type="entry name" value="DISCS LARGE"/>
    <property type="match status" value="1"/>
</dbReference>
<proteinExistence type="predicted"/>
<feature type="compositionally biased region" description="Polar residues" evidence="1">
    <location>
        <begin position="86"/>
        <end position="99"/>
    </location>
</feature>
<name>A0ABM0MI93_SACKO</name>
<feature type="region of interest" description="Disordered" evidence="1">
    <location>
        <begin position="251"/>
        <end position="326"/>
    </location>
</feature>
<feature type="compositionally biased region" description="Basic and acidic residues" evidence="1">
    <location>
        <begin position="117"/>
        <end position="140"/>
    </location>
</feature>
<dbReference type="GeneID" id="102801330"/>
<dbReference type="InterPro" id="IPR001478">
    <property type="entry name" value="PDZ"/>
</dbReference>
<feature type="compositionally biased region" description="Basic and acidic residues" evidence="1">
    <location>
        <begin position="1"/>
        <end position="14"/>
    </location>
</feature>
<dbReference type="PANTHER" id="PTHR23119:SF50">
    <property type="entry name" value="PDZ DOMAIN-CONTAINING PROTEIN"/>
    <property type="match status" value="1"/>
</dbReference>
<feature type="domain" description="PDZ" evidence="2">
    <location>
        <begin position="440"/>
        <end position="509"/>
    </location>
</feature>
<dbReference type="InterPro" id="IPR050614">
    <property type="entry name" value="Synaptic_Scaffolding_LAP-MAGUK"/>
</dbReference>
<dbReference type="PROSITE" id="PS50106">
    <property type="entry name" value="PDZ"/>
    <property type="match status" value="1"/>
</dbReference>
<accession>A0ABM0MI93</accession>
<feature type="compositionally biased region" description="Basic and acidic residues" evidence="1">
    <location>
        <begin position="152"/>
        <end position="211"/>
    </location>
</feature>
<feature type="compositionally biased region" description="Basic and acidic residues" evidence="1">
    <location>
        <begin position="50"/>
        <end position="64"/>
    </location>
</feature>
<feature type="region of interest" description="Disordered" evidence="1">
    <location>
        <begin position="1"/>
        <end position="140"/>
    </location>
</feature>
<feature type="compositionally biased region" description="Polar residues" evidence="1">
    <location>
        <begin position="212"/>
        <end position="228"/>
    </location>
</feature>
<gene>
    <name evidence="4" type="primary">LOC102801330</name>
</gene>
<evidence type="ECO:0000313" key="4">
    <source>
        <dbReference type="RefSeq" id="XP_006819734.1"/>
    </source>
</evidence>
<feature type="compositionally biased region" description="Polar residues" evidence="1">
    <location>
        <begin position="289"/>
        <end position="302"/>
    </location>
</feature>
<reference evidence="4" key="1">
    <citation type="submission" date="2025-08" db="UniProtKB">
        <authorList>
            <consortium name="RefSeq"/>
        </authorList>
    </citation>
    <scope>IDENTIFICATION</scope>
    <source>
        <tissue evidence="4">Testes</tissue>
    </source>
</reference>
<dbReference type="Gene3D" id="2.30.42.10">
    <property type="match status" value="1"/>
</dbReference>
<feature type="compositionally biased region" description="Low complexity" evidence="1">
    <location>
        <begin position="370"/>
        <end position="397"/>
    </location>
</feature>
<protein>
    <submittedName>
        <fullName evidence="4">Leucine-rich repeat-containing protein 7-like</fullName>
    </submittedName>
</protein>
<feature type="compositionally biased region" description="Basic and acidic residues" evidence="1">
    <location>
        <begin position="304"/>
        <end position="315"/>
    </location>
</feature>
<dbReference type="SMART" id="SM00228">
    <property type="entry name" value="PDZ"/>
    <property type="match status" value="1"/>
</dbReference>
<sequence length="524" mass="59454">MNSDRNNRTNRENYGKNSRNTMERTPVPGWSDATSPDSPEVQMNCYAETYLKDKPLPNYPDRRLGGKQYPPPSYHATVDCKRGSPRNRTSGYSSDNRSGYGSDRERSPYPNKYPGYIERDRSGYFSDRERGYQSDRERSGYFSDMERAGFYGHRDRYGYNGDRERANHLKNGYHSDREGPSGYYSDRERYSGYQSDRDRPSGYSTDWERSMYRQTHSNRSSPTRNSPQFGPAHGNSIRNYGQILNRLDNVKIGSRSPQPPSPLTRRPGDNGGHSPQIPSYDQAMRTRQPGGNQSNNWRQQVMSHIDRKGADHSIRESPVGSPSRYEQAQAYKNDLRLRMMKQRQLLDVDDVPSDLGSDDVFTPSPYRTESPSSFSRSPQSQRRNIDGSPQMNSNRSMPPSPPTRSKQLRPQPGMVDPRLSPRQRSREPHNQPSVYEYVISKNPGLGFSIAGGIGSQGNPFRPNDPGIFVTKVQPEGPAAGLIYPGDKLLEVSGIDFRHVDHQQAVIVLKTNNPVKLVVSREEAA</sequence>
<evidence type="ECO:0000259" key="2">
    <source>
        <dbReference type="PROSITE" id="PS50106"/>
    </source>
</evidence>
<dbReference type="RefSeq" id="XP_006819734.1">
    <property type="nucleotide sequence ID" value="XM_006819671.1"/>
</dbReference>
<dbReference type="SUPFAM" id="SSF50156">
    <property type="entry name" value="PDZ domain-like"/>
    <property type="match status" value="1"/>
</dbReference>
<dbReference type="Proteomes" id="UP000694865">
    <property type="component" value="Unplaced"/>
</dbReference>
<dbReference type="CDD" id="cd06749">
    <property type="entry name" value="PDZ_densin_erbin-like"/>
    <property type="match status" value="1"/>
</dbReference>
<dbReference type="Pfam" id="PF00595">
    <property type="entry name" value="PDZ"/>
    <property type="match status" value="1"/>
</dbReference>
<organism evidence="3 4">
    <name type="scientific">Saccoglossus kowalevskii</name>
    <name type="common">Acorn worm</name>
    <dbReference type="NCBI Taxonomy" id="10224"/>
    <lineage>
        <taxon>Eukaryota</taxon>
        <taxon>Metazoa</taxon>
        <taxon>Hemichordata</taxon>
        <taxon>Enteropneusta</taxon>
        <taxon>Harrimaniidae</taxon>
        <taxon>Saccoglossus</taxon>
    </lineage>
</organism>
<evidence type="ECO:0000256" key="1">
    <source>
        <dbReference type="SAM" id="MobiDB-lite"/>
    </source>
</evidence>